<reference evidence="4 5" key="1">
    <citation type="submission" date="2016-10" db="EMBL/GenBank/DDBJ databases">
        <authorList>
            <person name="Varghese N."/>
            <person name="Submissions S."/>
        </authorList>
    </citation>
    <scope>NUCLEOTIDE SEQUENCE [LARGE SCALE GENOMIC DNA]</scope>
    <source>
        <strain evidence="2 5">WG2</strain>
        <strain evidence="3 4">WG5</strain>
    </source>
</reference>
<dbReference type="Pfam" id="PF13155">
    <property type="entry name" value="Toprim_2"/>
    <property type="match status" value="1"/>
</dbReference>
<dbReference type="AlphaFoldDB" id="A0A1I0CEV0"/>
<dbReference type="PANTHER" id="PTHR30313">
    <property type="entry name" value="DNA PRIMASE"/>
    <property type="match status" value="1"/>
</dbReference>
<dbReference type="EMBL" id="FNBJ01000043">
    <property type="protein sequence ID" value="SDG07107.1"/>
    <property type="molecule type" value="Genomic_DNA"/>
</dbReference>
<evidence type="ECO:0000313" key="5">
    <source>
        <dbReference type="Proteomes" id="UP000199519"/>
    </source>
</evidence>
<feature type="domain" description="Toprim" evidence="1">
    <location>
        <begin position="127"/>
        <end position="205"/>
    </location>
</feature>
<dbReference type="InterPro" id="IPR006171">
    <property type="entry name" value="TOPRIM_dom"/>
</dbReference>
<evidence type="ECO:0000313" key="3">
    <source>
        <dbReference type="EMBL" id="SET17917.1"/>
    </source>
</evidence>
<proteinExistence type="predicted"/>
<evidence type="ECO:0000313" key="2">
    <source>
        <dbReference type="EMBL" id="SDG07107.1"/>
    </source>
</evidence>
<dbReference type="Proteomes" id="UP000199519">
    <property type="component" value="Unassembled WGS sequence"/>
</dbReference>
<dbReference type="Gene3D" id="3.40.1360.10">
    <property type="match status" value="1"/>
</dbReference>
<dbReference type="InterPro" id="IPR013264">
    <property type="entry name" value="DNAG_N"/>
</dbReference>
<dbReference type="SMART" id="SM00493">
    <property type="entry name" value="TOPRIM"/>
    <property type="match status" value="1"/>
</dbReference>
<dbReference type="Proteomes" id="UP000198612">
    <property type="component" value="Unassembled WGS sequence"/>
</dbReference>
<dbReference type="PANTHER" id="PTHR30313:SF2">
    <property type="entry name" value="DNA PRIMASE"/>
    <property type="match status" value="1"/>
</dbReference>
<dbReference type="Gene3D" id="3.90.980.10">
    <property type="entry name" value="DNA primase, catalytic core, N-terminal domain"/>
    <property type="match status" value="1"/>
</dbReference>
<dbReference type="GO" id="GO:0005737">
    <property type="term" value="C:cytoplasm"/>
    <property type="evidence" value="ECO:0007669"/>
    <property type="project" value="TreeGrafter"/>
</dbReference>
<gene>
    <name evidence="2" type="ORF">SAMN04488598_14314</name>
    <name evidence="3" type="ORF">SAMN04515652_13513</name>
</gene>
<sequence>MKNHSKQEIFDLAQNYYHQYLLKNKGALQYLYQRGATLRQIKRHQIGYAPGGKKLTNHLLKKGIKQKRLKSLQLTNKWGNDFFFDRVMFGNPLYGREIKSDSDSPYKHLYNFKSDNGSLYNYNSKHKKILLVEGHFDLLTAERILKDNKFDLPVVSSYGTNGFQKKHQEQIRGSCIEKVYIAYDGDLPGINNAISVAKKIPLDEVYIVSVPKGQDINEAYGKGESDGDFLKSVKAARHLHRFELELSIQAVNRSSLDSILIFLNRNSELIERAVSYDRSNLEWLCEELDIDLLKAKKYQDLFSEKPSQVKMKGVS</sequence>
<dbReference type="InterPro" id="IPR050219">
    <property type="entry name" value="DnaG_primase"/>
</dbReference>
<organism evidence="3 4">
    <name type="scientific">Halanaerobium congolense</name>
    <dbReference type="NCBI Taxonomy" id="54121"/>
    <lineage>
        <taxon>Bacteria</taxon>
        <taxon>Bacillati</taxon>
        <taxon>Bacillota</taxon>
        <taxon>Clostridia</taxon>
        <taxon>Halanaerobiales</taxon>
        <taxon>Halanaerobiaceae</taxon>
        <taxon>Halanaerobium</taxon>
    </lineage>
</organism>
<dbReference type="Pfam" id="PF08275">
    <property type="entry name" value="DNAG_N"/>
    <property type="match status" value="1"/>
</dbReference>
<protein>
    <submittedName>
        <fullName evidence="3">Toprim-like</fullName>
    </submittedName>
</protein>
<keyword evidence="5" id="KW-1185">Reference proteome</keyword>
<evidence type="ECO:0000259" key="1">
    <source>
        <dbReference type="SMART" id="SM00493"/>
    </source>
</evidence>
<name>A0A1I0CEV0_9FIRM</name>
<dbReference type="GO" id="GO:0006269">
    <property type="term" value="P:DNA replication, synthesis of primer"/>
    <property type="evidence" value="ECO:0007669"/>
    <property type="project" value="TreeGrafter"/>
</dbReference>
<accession>A0A1I0CEV0</accession>
<dbReference type="RefSeq" id="WP_089720673.1">
    <property type="nucleotide sequence ID" value="NZ_FNBJ01000043.1"/>
</dbReference>
<dbReference type="InterPro" id="IPR037068">
    <property type="entry name" value="DNA_primase_core_N_sf"/>
</dbReference>
<dbReference type="SUPFAM" id="SSF56731">
    <property type="entry name" value="DNA primase core"/>
    <property type="match status" value="1"/>
</dbReference>
<dbReference type="EMBL" id="FOHG01000035">
    <property type="protein sequence ID" value="SET17917.1"/>
    <property type="molecule type" value="Genomic_DNA"/>
</dbReference>
<evidence type="ECO:0000313" key="4">
    <source>
        <dbReference type="Proteomes" id="UP000198612"/>
    </source>
</evidence>